<evidence type="ECO:0000256" key="2">
    <source>
        <dbReference type="ARBA" id="ARBA00022617"/>
    </source>
</evidence>
<dbReference type="GO" id="GO:0004497">
    <property type="term" value="F:monooxygenase activity"/>
    <property type="evidence" value="ECO:0007669"/>
    <property type="project" value="UniProtKB-KW"/>
</dbReference>
<dbReference type="OrthoDB" id="6141112at2759"/>
<keyword evidence="5 7" id="KW-0408">Iron</keyword>
<comment type="similarity">
    <text evidence="1 8">Belongs to the cytochrome P450 family.</text>
</comment>
<dbReference type="InterPro" id="IPR001128">
    <property type="entry name" value="Cyt_P450"/>
</dbReference>
<dbReference type="EMBL" id="CAJHNH020003635">
    <property type="protein sequence ID" value="CAG5129685.1"/>
    <property type="molecule type" value="Genomic_DNA"/>
</dbReference>
<name>A0A8S3ZPH3_9EUPU</name>
<dbReference type="Gene3D" id="1.10.630.10">
    <property type="entry name" value="Cytochrome P450"/>
    <property type="match status" value="1"/>
</dbReference>
<evidence type="ECO:0000256" key="9">
    <source>
        <dbReference type="SAM" id="Phobius"/>
    </source>
</evidence>
<dbReference type="PANTHER" id="PTHR24289">
    <property type="entry name" value="STEROID 17-ALPHA-HYDROXYLASE/17,20 LYASE"/>
    <property type="match status" value="1"/>
</dbReference>
<feature type="binding site" description="axial binding residue" evidence="7">
    <location>
        <position position="451"/>
    </location>
    <ligand>
        <name>heme</name>
        <dbReference type="ChEBI" id="CHEBI:30413"/>
    </ligand>
    <ligandPart>
        <name>Fe</name>
        <dbReference type="ChEBI" id="CHEBI:18248"/>
    </ligandPart>
</feature>
<comment type="caution">
    <text evidence="10">The sequence shown here is derived from an EMBL/GenBank/DDBJ whole genome shotgun (WGS) entry which is preliminary data.</text>
</comment>
<dbReference type="Pfam" id="PF00067">
    <property type="entry name" value="p450"/>
    <property type="match status" value="1"/>
</dbReference>
<proteinExistence type="inferred from homology"/>
<dbReference type="GO" id="GO:0020037">
    <property type="term" value="F:heme binding"/>
    <property type="evidence" value="ECO:0007669"/>
    <property type="project" value="InterPro"/>
</dbReference>
<dbReference type="GO" id="GO:0016705">
    <property type="term" value="F:oxidoreductase activity, acting on paired donors, with incorporation or reduction of molecular oxygen"/>
    <property type="evidence" value="ECO:0007669"/>
    <property type="project" value="InterPro"/>
</dbReference>
<keyword evidence="4 8" id="KW-0560">Oxidoreductase</keyword>
<keyword evidence="2 7" id="KW-0349">Heme</keyword>
<dbReference type="SUPFAM" id="SSF48264">
    <property type="entry name" value="Cytochrome P450"/>
    <property type="match status" value="1"/>
</dbReference>
<organism evidence="10 11">
    <name type="scientific">Candidula unifasciata</name>
    <dbReference type="NCBI Taxonomy" id="100452"/>
    <lineage>
        <taxon>Eukaryota</taxon>
        <taxon>Metazoa</taxon>
        <taxon>Spiralia</taxon>
        <taxon>Lophotrochozoa</taxon>
        <taxon>Mollusca</taxon>
        <taxon>Gastropoda</taxon>
        <taxon>Heterobranchia</taxon>
        <taxon>Euthyneura</taxon>
        <taxon>Panpulmonata</taxon>
        <taxon>Eupulmonata</taxon>
        <taxon>Stylommatophora</taxon>
        <taxon>Helicina</taxon>
        <taxon>Helicoidea</taxon>
        <taxon>Geomitridae</taxon>
        <taxon>Candidula</taxon>
    </lineage>
</organism>
<dbReference type="AlphaFoldDB" id="A0A8S3ZPH3"/>
<protein>
    <recommendedName>
        <fullName evidence="12">Cytochrome P450</fullName>
    </recommendedName>
</protein>
<gene>
    <name evidence="10" type="ORF">CUNI_LOCUS15243</name>
</gene>
<dbReference type="PRINTS" id="PR00463">
    <property type="entry name" value="EP450I"/>
</dbReference>
<dbReference type="Proteomes" id="UP000678393">
    <property type="component" value="Unassembled WGS sequence"/>
</dbReference>
<evidence type="ECO:0000256" key="8">
    <source>
        <dbReference type="RuleBase" id="RU000461"/>
    </source>
</evidence>
<evidence type="ECO:0000256" key="7">
    <source>
        <dbReference type="PIRSR" id="PIRSR602401-1"/>
    </source>
</evidence>
<dbReference type="InterPro" id="IPR017972">
    <property type="entry name" value="Cyt_P450_CS"/>
</dbReference>
<keyword evidence="9" id="KW-0472">Membrane</keyword>
<evidence type="ECO:0000256" key="6">
    <source>
        <dbReference type="ARBA" id="ARBA00023033"/>
    </source>
</evidence>
<keyword evidence="6 8" id="KW-0503">Monooxygenase</keyword>
<evidence type="ECO:0000256" key="5">
    <source>
        <dbReference type="ARBA" id="ARBA00023004"/>
    </source>
</evidence>
<dbReference type="PROSITE" id="PS00086">
    <property type="entry name" value="CYTOCHROME_P450"/>
    <property type="match status" value="1"/>
</dbReference>
<keyword evidence="11" id="KW-1185">Reference proteome</keyword>
<evidence type="ECO:0008006" key="12">
    <source>
        <dbReference type="Google" id="ProtNLM"/>
    </source>
</evidence>
<dbReference type="PRINTS" id="PR00385">
    <property type="entry name" value="P450"/>
</dbReference>
<sequence>MYAVFETFSVKSALLLAVSTLIIYLIVSWLFKKTPDKLPPGPREWNTNWEILKATWTDSFVELTYEWAKKYGPLTFVYSLGQPLLLINCPETGRKLFAADEYKLLLADRYTNEASRLAWYNGKDLIFSKYDDVMRKKRKLFHSTLRLYGDGVQKFENVALEEMQRMFAEIDAAGGADFDLSATLSRSLKIIIYILALGERPSDPAIPDILEEYDIAFNKLWAPDMDFVISNIRILTKVPGKYKTAVDRLLKAKRAAEELMYFNPKKTHIPGQPRGIADLWFDQANLPGNEWMRHDPEHVIAVLTSIFFAAHLTSRSLLLGVFLCMMNYPNIAKKIQEEVDTVVGSRSPRLDNRRDMPYTEATILESLRLISQSPLSGVRTASEDIHFQGMVIPKNTLVYINTGYIFRSEKYYDDPWTFKPERFLDSQGQLLPVDHPARRNLIPFGVGVRTCPGESFARSRGFLFLTSILQRYDILPPAHEKMVPADFTVKDEAVAGFVRQCVRYKCRLIRREARKD</sequence>
<accession>A0A8S3ZPH3</accession>
<feature type="transmembrane region" description="Helical" evidence="9">
    <location>
        <begin position="12"/>
        <end position="31"/>
    </location>
</feature>
<dbReference type="PANTHER" id="PTHR24289:SF1">
    <property type="entry name" value="STEROID 17-ALPHA-HYDROXYLASE_17,20 LYASE"/>
    <property type="match status" value="1"/>
</dbReference>
<evidence type="ECO:0000256" key="4">
    <source>
        <dbReference type="ARBA" id="ARBA00023002"/>
    </source>
</evidence>
<reference evidence="10" key="1">
    <citation type="submission" date="2021-04" db="EMBL/GenBank/DDBJ databases">
        <authorList>
            <consortium name="Molecular Ecology Group"/>
        </authorList>
    </citation>
    <scope>NUCLEOTIDE SEQUENCE</scope>
</reference>
<evidence type="ECO:0000256" key="1">
    <source>
        <dbReference type="ARBA" id="ARBA00010617"/>
    </source>
</evidence>
<keyword evidence="9" id="KW-0812">Transmembrane</keyword>
<keyword evidence="9" id="KW-1133">Transmembrane helix</keyword>
<evidence type="ECO:0000313" key="11">
    <source>
        <dbReference type="Proteomes" id="UP000678393"/>
    </source>
</evidence>
<evidence type="ECO:0000256" key="3">
    <source>
        <dbReference type="ARBA" id="ARBA00022723"/>
    </source>
</evidence>
<dbReference type="GO" id="GO:0005506">
    <property type="term" value="F:iron ion binding"/>
    <property type="evidence" value="ECO:0007669"/>
    <property type="project" value="InterPro"/>
</dbReference>
<dbReference type="InterPro" id="IPR002401">
    <property type="entry name" value="Cyt_P450_E_grp-I"/>
</dbReference>
<keyword evidence="3 7" id="KW-0479">Metal-binding</keyword>
<evidence type="ECO:0000313" key="10">
    <source>
        <dbReference type="EMBL" id="CAG5129685.1"/>
    </source>
</evidence>
<dbReference type="InterPro" id="IPR036396">
    <property type="entry name" value="Cyt_P450_sf"/>
</dbReference>
<comment type="cofactor">
    <cofactor evidence="7">
        <name>heme</name>
        <dbReference type="ChEBI" id="CHEBI:30413"/>
    </cofactor>
</comment>